<proteinExistence type="predicted"/>
<keyword evidence="2" id="KW-1185">Reference proteome</keyword>
<evidence type="ECO:0000313" key="2">
    <source>
        <dbReference type="Proteomes" id="UP000539265"/>
    </source>
</evidence>
<accession>A0A839S9R6</accession>
<protein>
    <submittedName>
        <fullName evidence="1">(P)ppGpp synthase/HD superfamily hydrolase</fullName>
    </submittedName>
</protein>
<dbReference type="SUPFAM" id="SSF109604">
    <property type="entry name" value="HD-domain/PDEase-like"/>
    <property type="match status" value="1"/>
</dbReference>
<dbReference type="OrthoDB" id="9802385at2"/>
<reference evidence="1" key="1">
    <citation type="submission" date="2020-08" db="EMBL/GenBank/DDBJ databases">
        <title>Genomic Encyclopedia of Type Strains, Phase III (KMG-III): the genomes of soil and plant-associated and newly described type strains.</title>
        <authorList>
            <person name="Whitman W."/>
        </authorList>
    </citation>
    <scope>NUCLEOTIDE SEQUENCE [LARGE SCALE GENOMIC DNA]</scope>
    <source>
        <strain evidence="1">CECT 8628</strain>
    </source>
</reference>
<dbReference type="AlphaFoldDB" id="A0A839S9R6"/>
<comment type="caution">
    <text evidence="1">The sequence shown here is derived from an EMBL/GenBank/DDBJ whole genome shotgun (WGS) entry which is preliminary data.</text>
</comment>
<name>A0A839S9R6_9SPHI</name>
<sequence length="183" mass="20562">MTSAQLFTRWVEEKHRGQLVKKTTAPYFTHLAAVAGMAGPLMALGYETGLCHDLLEDTETTADELTNTLILFGYEPEQASFITSTVTELTDVYTSAAFPFLSKDERKEKEALRLSKTSPAAQTLKYCDLADNIKWVLRHDRKHALQYLQKKERLVKKLTAGDAAVRKNLLTLIRHSISNFGGK</sequence>
<gene>
    <name evidence="1" type="ORF">FHS11_001288</name>
</gene>
<keyword evidence="1" id="KW-0378">Hydrolase</keyword>
<dbReference type="Proteomes" id="UP000539265">
    <property type="component" value="Unassembled WGS sequence"/>
</dbReference>
<evidence type="ECO:0000313" key="1">
    <source>
        <dbReference type="EMBL" id="MBB3054871.1"/>
    </source>
</evidence>
<organism evidence="1 2">
    <name type="scientific">Mucilaginibacter gotjawali</name>
    <dbReference type="NCBI Taxonomy" id="1550579"/>
    <lineage>
        <taxon>Bacteria</taxon>
        <taxon>Pseudomonadati</taxon>
        <taxon>Bacteroidota</taxon>
        <taxon>Sphingobacteriia</taxon>
        <taxon>Sphingobacteriales</taxon>
        <taxon>Sphingobacteriaceae</taxon>
        <taxon>Mucilaginibacter</taxon>
    </lineage>
</organism>
<dbReference type="GO" id="GO:0016787">
    <property type="term" value="F:hydrolase activity"/>
    <property type="evidence" value="ECO:0007669"/>
    <property type="project" value="UniProtKB-KW"/>
</dbReference>
<dbReference type="Gene3D" id="1.10.3210.10">
    <property type="entry name" value="Hypothetical protein af1432"/>
    <property type="match status" value="1"/>
</dbReference>
<dbReference type="EMBL" id="JACHWX010000003">
    <property type="protein sequence ID" value="MBB3054871.1"/>
    <property type="molecule type" value="Genomic_DNA"/>
</dbReference>
<dbReference type="RefSeq" id="WP_096355385.1">
    <property type="nucleotide sequence ID" value="NZ_AP017313.1"/>
</dbReference>